<name>A0A4S3KXA7_9GAMM</name>
<dbReference type="Proteomes" id="UP000294599">
    <property type="component" value="Unassembled WGS sequence"/>
</dbReference>
<keyword evidence="3" id="KW-1185">Reference proteome</keyword>
<keyword evidence="1" id="KW-0472">Membrane</keyword>
<feature type="transmembrane region" description="Helical" evidence="1">
    <location>
        <begin position="183"/>
        <end position="201"/>
    </location>
</feature>
<accession>A0A4S3KXA7</accession>
<dbReference type="OrthoDB" id="5966002at2"/>
<evidence type="ECO:0000313" key="2">
    <source>
        <dbReference type="EMBL" id="TCS98195.1"/>
    </source>
</evidence>
<protein>
    <submittedName>
        <fullName evidence="2">Uncharacterized protein</fullName>
    </submittedName>
</protein>
<keyword evidence="1" id="KW-0812">Transmembrane</keyword>
<organism evidence="2 3">
    <name type="scientific">Pseudofulvimonas gallinarii</name>
    <dbReference type="NCBI Taxonomy" id="634155"/>
    <lineage>
        <taxon>Bacteria</taxon>
        <taxon>Pseudomonadati</taxon>
        <taxon>Pseudomonadota</taxon>
        <taxon>Gammaproteobacteria</taxon>
        <taxon>Lysobacterales</taxon>
        <taxon>Rhodanobacteraceae</taxon>
        <taxon>Pseudofulvimonas</taxon>
    </lineage>
</organism>
<feature type="transmembrane region" description="Helical" evidence="1">
    <location>
        <begin position="79"/>
        <end position="98"/>
    </location>
</feature>
<reference evidence="2 3" key="1">
    <citation type="submission" date="2019-03" db="EMBL/GenBank/DDBJ databases">
        <title>Genomic Encyclopedia of Type Strains, Phase IV (KMG-IV): sequencing the most valuable type-strain genomes for metagenomic binning, comparative biology and taxonomic classification.</title>
        <authorList>
            <person name="Goeker M."/>
        </authorList>
    </citation>
    <scope>NUCLEOTIDE SEQUENCE [LARGE SCALE GENOMIC DNA]</scope>
    <source>
        <strain evidence="2 3">DSM 21944</strain>
    </source>
</reference>
<dbReference type="EMBL" id="SMAF01000009">
    <property type="protein sequence ID" value="TCS98195.1"/>
    <property type="molecule type" value="Genomic_DNA"/>
</dbReference>
<feature type="transmembrane region" description="Helical" evidence="1">
    <location>
        <begin position="104"/>
        <end position="123"/>
    </location>
</feature>
<sequence>MGSSLGGTVTWQRIAGAVPDALTAGYFLALWLQPDIFGAGHVETALLIMLVEFLTVHASGMLGGIALDPKTSRRRRIGFIAGVGLFYLAFTGMFVVIFRQWWPLLVVGWLLLAKFIGVLPGRAMPKGEAAVQMQLWALSAALYVGGVLLTSLLPLPRLGLQPDVVASLGLTGSGLWVESPHRLLAFGVLYFGALAAAKWMLRRPSQRPYG</sequence>
<comment type="caution">
    <text evidence="2">The sequence shown here is derived from an EMBL/GenBank/DDBJ whole genome shotgun (WGS) entry which is preliminary data.</text>
</comment>
<evidence type="ECO:0000256" key="1">
    <source>
        <dbReference type="SAM" id="Phobius"/>
    </source>
</evidence>
<dbReference type="RefSeq" id="WP_123520769.1">
    <property type="nucleotide sequence ID" value="NZ_JBHLWF010000086.1"/>
</dbReference>
<dbReference type="AlphaFoldDB" id="A0A4S3KXA7"/>
<feature type="transmembrane region" description="Helical" evidence="1">
    <location>
        <begin position="45"/>
        <end position="67"/>
    </location>
</feature>
<keyword evidence="1" id="KW-1133">Transmembrane helix</keyword>
<proteinExistence type="predicted"/>
<gene>
    <name evidence="2" type="ORF">EDC25_10948</name>
</gene>
<feature type="transmembrane region" description="Helical" evidence="1">
    <location>
        <begin position="135"/>
        <end position="155"/>
    </location>
</feature>
<evidence type="ECO:0000313" key="3">
    <source>
        <dbReference type="Proteomes" id="UP000294599"/>
    </source>
</evidence>